<feature type="region of interest" description="Disordered" evidence="1">
    <location>
        <begin position="156"/>
        <end position="176"/>
    </location>
</feature>
<dbReference type="InterPro" id="IPR002539">
    <property type="entry name" value="MaoC-like_dom"/>
</dbReference>
<sequence>MARGMTIDYQTLKNWPFPPLEHRYTARDAVLYSLGLGYGTDPLDPRDLPFVYDSDAKDLRVSPTFANVLGYPGFWAKHPGTGIDWVKLLHGEQTLRLHHPLPREATVIGQSRVAKIVDKGPGKGALVLIERTITDKASGVLLATVEQLNFCRGDGGYSASGQPSDEPIPTPPPLPERAPDDVCDLVTRPESALIYRLSGDDNPIHVDPEAARNAGFERPILHGLATYGVAGRAVVRVACDNRPERLAMLYTRFSAPVYPGETIRTEMWRDGGTVWFRSRALERDVMVLNNGRAELR</sequence>
<dbReference type="Pfam" id="PF01575">
    <property type="entry name" value="MaoC_dehydratas"/>
    <property type="match status" value="1"/>
</dbReference>
<dbReference type="STRING" id="1770053.SAMN05216551_106260"/>
<evidence type="ECO:0000259" key="3">
    <source>
        <dbReference type="Pfam" id="PF22622"/>
    </source>
</evidence>
<dbReference type="PANTHER" id="PTHR13078:SF56">
    <property type="entry name" value="PEROXISOMAL MULTIFUNCTIONAL ENZYME TYPE 2"/>
    <property type="match status" value="1"/>
</dbReference>
<organism evidence="4 5">
    <name type="scientific">Chitinasiproducens palmae</name>
    <dbReference type="NCBI Taxonomy" id="1770053"/>
    <lineage>
        <taxon>Bacteria</taxon>
        <taxon>Pseudomonadati</taxon>
        <taxon>Pseudomonadota</taxon>
        <taxon>Betaproteobacteria</taxon>
        <taxon>Burkholderiales</taxon>
        <taxon>Burkholderiaceae</taxon>
        <taxon>Chitinasiproducens</taxon>
    </lineage>
</organism>
<dbReference type="Pfam" id="PF22622">
    <property type="entry name" value="MFE-2_hydrat-2_N"/>
    <property type="match status" value="1"/>
</dbReference>
<gene>
    <name evidence="4" type="ORF">SAMN05216551_106260</name>
</gene>
<dbReference type="Proteomes" id="UP000243719">
    <property type="component" value="Unassembled WGS sequence"/>
</dbReference>
<dbReference type="Gene3D" id="3.10.129.10">
    <property type="entry name" value="Hotdog Thioesterase"/>
    <property type="match status" value="1"/>
</dbReference>
<feature type="domain" description="Peroxisomal multifunctional enzyme type 2-like N-terminal" evidence="3">
    <location>
        <begin position="23"/>
        <end position="153"/>
    </location>
</feature>
<evidence type="ECO:0000259" key="2">
    <source>
        <dbReference type="Pfam" id="PF01575"/>
    </source>
</evidence>
<dbReference type="InterPro" id="IPR054357">
    <property type="entry name" value="MFE-2_N"/>
</dbReference>
<dbReference type="CDD" id="cd03448">
    <property type="entry name" value="HDE_HSD"/>
    <property type="match status" value="1"/>
</dbReference>
<dbReference type="EMBL" id="FNLO01000006">
    <property type="protein sequence ID" value="SDV49017.1"/>
    <property type="molecule type" value="Genomic_DNA"/>
</dbReference>
<evidence type="ECO:0000313" key="5">
    <source>
        <dbReference type="Proteomes" id="UP000243719"/>
    </source>
</evidence>
<dbReference type="GO" id="GO:0004300">
    <property type="term" value="F:enoyl-CoA hydratase activity"/>
    <property type="evidence" value="ECO:0007669"/>
    <property type="project" value="TreeGrafter"/>
</dbReference>
<reference evidence="5" key="1">
    <citation type="submission" date="2016-09" db="EMBL/GenBank/DDBJ databases">
        <authorList>
            <person name="Varghese N."/>
            <person name="Submissions S."/>
        </authorList>
    </citation>
    <scope>NUCLEOTIDE SEQUENCE [LARGE SCALE GENOMIC DNA]</scope>
    <source>
        <strain evidence="5">JS23</strain>
    </source>
</reference>
<accession>A0A1H2PQF1</accession>
<name>A0A1H2PQF1_9BURK</name>
<feature type="compositionally biased region" description="Pro residues" evidence="1">
    <location>
        <begin position="166"/>
        <end position="176"/>
    </location>
</feature>
<proteinExistence type="predicted"/>
<dbReference type="PANTHER" id="PTHR13078">
    <property type="entry name" value="PEROXISOMAL MULTIFUNCTIONAL ENZYME TYPE 2-RELATED"/>
    <property type="match status" value="1"/>
</dbReference>
<feature type="domain" description="MaoC-like" evidence="2">
    <location>
        <begin position="175"/>
        <end position="286"/>
    </location>
</feature>
<dbReference type="SUPFAM" id="SSF54637">
    <property type="entry name" value="Thioesterase/thiol ester dehydrase-isomerase"/>
    <property type="match status" value="2"/>
</dbReference>
<dbReference type="InterPro" id="IPR029069">
    <property type="entry name" value="HotDog_dom_sf"/>
</dbReference>
<protein>
    <submittedName>
        <fullName evidence="4">Acyl dehydratase</fullName>
    </submittedName>
</protein>
<keyword evidence="5" id="KW-1185">Reference proteome</keyword>
<evidence type="ECO:0000313" key="4">
    <source>
        <dbReference type="EMBL" id="SDV49017.1"/>
    </source>
</evidence>
<evidence type="ECO:0000256" key="1">
    <source>
        <dbReference type="SAM" id="MobiDB-lite"/>
    </source>
</evidence>
<dbReference type="AlphaFoldDB" id="A0A1H2PQF1"/>
<dbReference type="GO" id="GO:0006635">
    <property type="term" value="P:fatty acid beta-oxidation"/>
    <property type="evidence" value="ECO:0007669"/>
    <property type="project" value="TreeGrafter"/>
</dbReference>
<dbReference type="GO" id="GO:0044594">
    <property type="term" value="F:17-beta-hydroxysteroid dehydrogenase (NAD+) activity"/>
    <property type="evidence" value="ECO:0007669"/>
    <property type="project" value="TreeGrafter"/>
</dbReference>
<dbReference type="GO" id="GO:0003857">
    <property type="term" value="F:(3S)-3-hydroxyacyl-CoA dehydrogenase (NAD+) activity"/>
    <property type="evidence" value="ECO:0007669"/>
    <property type="project" value="TreeGrafter"/>
</dbReference>